<reference evidence="4" key="1">
    <citation type="journal article" date="2019" name="Int. J. Syst. Evol. Microbiol.">
        <title>The Global Catalogue of Microorganisms (GCM) 10K type strain sequencing project: providing services to taxonomists for standard genome sequencing and annotation.</title>
        <authorList>
            <consortium name="The Broad Institute Genomics Platform"/>
            <consortium name="The Broad Institute Genome Sequencing Center for Infectious Disease"/>
            <person name="Wu L."/>
            <person name="Ma J."/>
        </authorList>
    </citation>
    <scope>NUCLEOTIDE SEQUENCE [LARGE SCALE GENOMIC DNA]</scope>
    <source>
        <strain evidence="4">DT43</strain>
    </source>
</reference>
<gene>
    <name evidence="3" type="ORF">ACFPH6_46155</name>
</gene>
<sequence>MNDNIAAGASTAEAGSAADTEPPVPAEIREAARIAPDHWLGMVDPTWSGEGEPPNWAVVGQWRSGLDGEIEEWRPNEEYRPSPQALGWPEPTDPVDEAVQLAATGYGPGEAVPRLLAGAEVAVLLGPGGGPLSATSPDGASVVPVFTSPTYLHAAGRFGYELMPVIQVLDRIPDGHVLYLNPSGPVSMTVESDALRQAVEETARAENGAWEGQQATVEEPPEYPAPVSPPTVSGAPAPATPAATAPAEDEAADGETAGGPALGLDSST</sequence>
<feature type="compositionally biased region" description="Low complexity" evidence="1">
    <location>
        <begin position="230"/>
        <end position="246"/>
    </location>
</feature>
<feature type="compositionally biased region" description="Low complexity" evidence="1">
    <location>
        <begin position="1"/>
        <end position="21"/>
    </location>
</feature>
<comment type="caution">
    <text evidence="3">The sequence shown here is derived from an EMBL/GenBank/DDBJ whole genome shotgun (WGS) entry which is preliminary data.</text>
</comment>
<evidence type="ECO:0000256" key="1">
    <source>
        <dbReference type="SAM" id="MobiDB-lite"/>
    </source>
</evidence>
<dbReference type="InterPro" id="IPR047659">
    <property type="entry name" value="T7SS_assoc"/>
</dbReference>
<feature type="region of interest" description="Disordered" evidence="1">
    <location>
        <begin position="1"/>
        <end position="23"/>
    </location>
</feature>
<keyword evidence="4" id="KW-1185">Reference proteome</keyword>
<accession>A0ABV8Z2T1</accession>
<organism evidence="3 4">
    <name type="scientific">Streptomyces xiangluensis</name>
    <dbReference type="NCBI Taxonomy" id="2665720"/>
    <lineage>
        <taxon>Bacteria</taxon>
        <taxon>Bacillati</taxon>
        <taxon>Actinomycetota</taxon>
        <taxon>Actinomycetes</taxon>
        <taxon>Kitasatosporales</taxon>
        <taxon>Streptomycetaceae</taxon>
        <taxon>Streptomyces</taxon>
    </lineage>
</organism>
<dbReference type="NCBIfam" id="NF033532">
    <property type="entry name" value="lone7para_assoc"/>
    <property type="match status" value="1"/>
</dbReference>
<dbReference type="EMBL" id="JBHSFG010000100">
    <property type="protein sequence ID" value="MFC4471793.1"/>
    <property type="molecule type" value="Genomic_DNA"/>
</dbReference>
<proteinExistence type="predicted"/>
<name>A0ABV8Z2T1_9ACTN</name>
<protein>
    <submittedName>
        <fullName evidence="3">Type VII secretion system-associated protein</fullName>
    </submittedName>
</protein>
<feature type="domain" description="SseB protein N-terminal" evidence="2">
    <location>
        <begin position="97"/>
        <end position="197"/>
    </location>
</feature>
<dbReference type="InterPro" id="IPR009839">
    <property type="entry name" value="SseB_N"/>
</dbReference>
<evidence type="ECO:0000259" key="2">
    <source>
        <dbReference type="Pfam" id="PF07179"/>
    </source>
</evidence>
<dbReference type="RefSeq" id="WP_386354464.1">
    <property type="nucleotide sequence ID" value="NZ_JBHSFG010000100.1"/>
</dbReference>
<evidence type="ECO:0000313" key="4">
    <source>
        <dbReference type="Proteomes" id="UP001596012"/>
    </source>
</evidence>
<evidence type="ECO:0000313" key="3">
    <source>
        <dbReference type="EMBL" id="MFC4471793.1"/>
    </source>
</evidence>
<feature type="region of interest" description="Disordered" evidence="1">
    <location>
        <begin position="201"/>
        <end position="268"/>
    </location>
</feature>
<dbReference type="Pfam" id="PF07179">
    <property type="entry name" value="SseB"/>
    <property type="match status" value="1"/>
</dbReference>
<dbReference type="Proteomes" id="UP001596012">
    <property type="component" value="Unassembled WGS sequence"/>
</dbReference>